<evidence type="ECO:0000256" key="4">
    <source>
        <dbReference type="ARBA" id="ARBA00022692"/>
    </source>
</evidence>
<evidence type="ECO:0000256" key="15">
    <source>
        <dbReference type="ARBA" id="ARBA00049322"/>
    </source>
</evidence>
<evidence type="ECO:0000256" key="12">
    <source>
        <dbReference type="ARBA" id="ARBA00048800"/>
    </source>
</evidence>
<evidence type="ECO:0000256" key="17">
    <source>
        <dbReference type="SAM" id="Phobius"/>
    </source>
</evidence>
<feature type="transmembrane region" description="Helical" evidence="17">
    <location>
        <begin position="87"/>
        <end position="108"/>
    </location>
</feature>
<evidence type="ECO:0000313" key="18">
    <source>
        <dbReference type="EMBL" id="CAG5129812.1"/>
    </source>
</evidence>
<evidence type="ECO:0000256" key="11">
    <source>
        <dbReference type="ARBA" id="ARBA00048701"/>
    </source>
</evidence>
<evidence type="ECO:0000256" key="3">
    <source>
        <dbReference type="ARBA" id="ARBA00009300"/>
    </source>
</evidence>
<comment type="catalytic activity">
    <reaction evidence="13">
        <text>9-octadecanoyloxy-octadecanoate + H2O = 9-hydroxy-octadecanoate + octadecanoate + H(+)</text>
        <dbReference type="Rhea" id="RHEA:52096"/>
        <dbReference type="ChEBI" id="CHEBI:15377"/>
        <dbReference type="ChEBI" id="CHEBI:15378"/>
        <dbReference type="ChEBI" id="CHEBI:25629"/>
        <dbReference type="ChEBI" id="CHEBI:136286"/>
        <dbReference type="ChEBI" id="CHEBI:136373"/>
    </reaction>
    <physiologicalReaction direction="left-to-right" evidence="13">
        <dbReference type="Rhea" id="RHEA:52097"/>
    </physiologicalReaction>
</comment>
<comment type="similarity">
    <text evidence="3">Belongs to the AIG1 family.</text>
</comment>
<comment type="catalytic activity">
    <reaction evidence="15">
        <text>13-(9Z-hexadecenoyloxy)-octadecanoate + H2O = 13-hydroxy-octadecanoate + (9Z)-hexadecenoate + H(+)</text>
        <dbReference type="Rhea" id="RHEA:52076"/>
        <dbReference type="ChEBI" id="CHEBI:15377"/>
        <dbReference type="ChEBI" id="CHEBI:15378"/>
        <dbReference type="ChEBI" id="CHEBI:32372"/>
        <dbReference type="ChEBI" id="CHEBI:136304"/>
        <dbReference type="ChEBI" id="CHEBI:136315"/>
    </reaction>
    <physiologicalReaction direction="left-to-right" evidence="15">
        <dbReference type="Rhea" id="RHEA:52077"/>
    </physiologicalReaction>
</comment>
<keyword evidence="6 17" id="KW-0472">Membrane</keyword>
<evidence type="ECO:0000256" key="10">
    <source>
        <dbReference type="ARBA" id="ARBA00048680"/>
    </source>
</evidence>
<comment type="catalytic activity">
    <reaction evidence="11">
        <text>12-(9Z-octadecenoyloxy)-octadecanoate + H2O = 12-hydroxyoctadecanoate + (9Z)-octadecenoate + H(+)</text>
        <dbReference type="Rhea" id="RHEA:52060"/>
        <dbReference type="ChEBI" id="CHEBI:15377"/>
        <dbReference type="ChEBI" id="CHEBI:15378"/>
        <dbReference type="ChEBI" id="CHEBI:30823"/>
        <dbReference type="ChEBI" id="CHEBI:84201"/>
        <dbReference type="ChEBI" id="CHEBI:136302"/>
    </reaction>
    <physiologicalReaction direction="left-to-right" evidence="11">
        <dbReference type="Rhea" id="RHEA:52061"/>
    </physiologicalReaction>
</comment>
<evidence type="ECO:0000256" key="9">
    <source>
        <dbReference type="ARBA" id="ARBA00047863"/>
    </source>
</evidence>
<dbReference type="EMBL" id="CAJHNH020003687">
    <property type="protein sequence ID" value="CAG5129812.1"/>
    <property type="molecule type" value="Genomic_DNA"/>
</dbReference>
<dbReference type="AlphaFoldDB" id="A0A8S3ZR14"/>
<evidence type="ECO:0000256" key="7">
    <source>
        <dbReference type="ARBA" id="ARBA00047368"/>
    </source>
</evidence>
<keyword evidence="5 17" id="KW-1133">Transmembrane helix</keyword>
<sequence length="211" mass="24809">MTKDSSVRLSFHCCVFMIYSMSFLYDFIAMDSWDYSYMGRLKFATFWNGLLHVLYSAVCVVVDIQDRMVAACPSQGSVRRLQCARDTFHTAIIFPFGTFCVLSFWGLYFKDRELVYPQRLDSDLTCSIIFIIKHSLTFIFTLCDKILVHHRYPPFLTGICVSECFPLFYCIWVYPFMRYLDIPARFMVILFGFVPIAIFHVIGKYITSFIW</sequence>
<comment type="catalytic activity">
    <reaction evidence="14">
        <text>13-(9Z-octadecenoyloxy)-octadecanoate + H2O = 13-hydroxy-octadecanoate + (9Z)-octadecenoate + H(+)</text>
        <dbReference type="Rhea" id="RHEA:52064"/>
        <dbReference type="ChEBI" id="CHEBI:15377"/>
        <dbReference type="ChEBI" id="CHEBI:15378"/>
        <dbReference type="ChEBI" id="CHEBI:30823"/>
        <dbReference type="ChEBI" id="CHEBI:136303"/>
        <dbReference type="ChEBI" id="CHEBI:136304"/>
    </reaction>
    <physiologicalReaction direction="left-to-right" evidence="14">
        <dbReference type="Rhea" id="RHEA:52065"/>
    </physiologicalReaction>
</comment>
<feature type="transmembrane region" description="Helical" evidence="17">
    <location>
        <begin position="128"/>
        <end position="148"/>
    </location>
</feature>
<comment type="catalytic activity">
    <reaction evidence="1">
        <text>9-(9Z-hexadecenoyloxy)-octadecanoate + H2O = (9Z)-hexadecenoate + 9-hydroxy-octadecanoate + H(+)</text>
        <dbReference type="Rhea" id="RHEA:52068"/>
        <dbReference type="ChEBI" id="CHEBI:15377"/>
        <dbReference type="ChEBI" id="CHEBI:15378"/>
        <dbReference type="ChEBI" id="CHEBI:32372"/>
        <dbReference type="ChEBI" id="CHEBI:136286"/>
        <dbReference type="ChEBI" id="CHEBI:136309"/>
    </reaction>
    <physiologicalReaction direction="left-to-right" evidence="1">
        <dbReference type="Rhea" id="RHEA:52069"/>
    </physiologicalReaction>
</comment>
<comment type="catalytic activity">
    <reaction evidence="10">
        <text>12-octadecanoyloxy-octadecanoate + H2O = 12-hydroxyoctadecanoate + octadecanoate + H(+)</text>
        <dbReference type="Rhea" id="RHEA:52080"/>
        <dbReference type="ChEBI" id="CHEBI:15377"/>
        <dbReference type="ChEBI" id="CHEBI:15378"/>
        <dbReference type="ChEBI" id="CHEBI:25629"/>
        <dbReference type="ChEBI" id="CHEBI:84201"/>
        <dbReference type="ChEBI" id="CHEBI:136330"/>
    </reaction>
    <physiologicalReaction direction="left-to-right" evidence="10">
        <dbReference type="Rhea" id="RHEA:52081"/>
    </physiologicalReaction>
</comment>
<keyword evidence="4 17" id="KW-0812">Transmembrane</keyword>
<dbReference type="OrthoDB" id="1898221at2759"/>
<dbReference type="PANTHER" id="PTHR10989">
    <property type="entry name" value="ANDROGEN-INDUCED PROTEIN 1-RELATED"/>
    <property type="match status" value="1"/>
</dbReference>
<comment type="catalytic activity">
    <reaction evidence="12">
        <text>9-(9Z-octadecenoyloxy)-octadecanoate + H2O = 9-hydroxy-octadecanoate + (9Z)-octadecenoate + H(+)</text>
        <dbReference type="Rhea" id="RHEA:52048"/>
        <dbReference type="ChEBI" id="CHEBI:15377"/>
        <dbReference type="ChEBI" id="CHEBI:15378"/>
        <dbReference type="ChEBI" id="CHEBI:30823"/>
        <dbReference type="ChEBI" id="CHEBI:136282"/>
        <dbReference type="ChEBI" id="CHEBI:136286"/>
    </reaction>
    <physiologicalReaction direction="left-to-right" evidence="12">
        <dbReference type="Rhea" id="RHEA:52049"/>
    </physiologicalReaction>
</comment>
<evidence type="ECO:0000256" key="14">
    <source>
        <dbReference type="ARBA" id="ARBA00049296"/>
    </source>
</evidence>
<name>A0A8S3ZR14_9EUPU</name>
<proteinExistence type="inferred from homology"/>
<feature type="transmembrane region" description="Helical" evidence="17">
    <location>
        <begin position="7"/>
        <end position="25"/>
    </location>
</feature>
<evidence type="ECO:0000256" key="2">
    <source>
        <dbReference type="ARBA" id="ARBA00004127"/>
    </source>
</evidence>
<evidence type="ECO:0000256" key="1">
    <source>
        <dbReference type="ARBA" id="ARBA00000923"/>
    </source>
</evidence>
<evidence type="ECO:0000256" key="16">
    <source>
        <dbReference type="ARBA" id="ARBA00049428"/>
    </source>
</evidence>
<comment type="catalytic activity">
    <reaction evidence="8">
        <text>13-octadecanoyloxy-octadecanoate + H2O = 13-hydroxy-octadecanoate + octadecanoate + H(+)</text>
        <dbReference type="Rhea" id="RHEA:52084"/>
        <dbReference type="ChEBI" id="CHEBI:15377"/>
        <dbReference type="ChEBI" id="CHEBI:15378"/>
        <dbReference type="ChEBI" id="CHEBI:25629"/>
        <dbReference type="ChEBI" id="CHEBI:136304"/>
        <dbReference type="ChEBI" id="CHEBI:136335"/>
    </reaction>
    <physiologicalReaction direction="left-to-right" evidence="8">
        <dbReference type="Rhea" id="RHEA:52085"/>
    </physiologicalReaction>
</comment>
<organism evidence="18 19">
    <name type="scientific">Candidula unifasciata</name>
    <dbReference type="NCBI Taxonomy" id="100452"/>
    <lineage>
        <taxon>Eukaryota</taxon>
        <taxon>Metazoa</taxon>
        <taxon>Spiralia</taxon>
        <taxon>Lophotrochozoa</taxon>
        <taxon>Mollusca</taxon>
        <taxon>Gastropoda</taxon>
        <taxon>Heterobranchia</taxon>
        <taxon>Euthyneura</taxon>
        <taxon>Panpulmonata</taxon>
        <taxon>Eupulmonata</taxon>
        <taxon>Stylommatophora</taxon>
        <taxon>Helicina</taxon>
        <taxon>Helicoidea</taxon>
        <taxon>Geomitridae</taxon>
        <taxon>Candidula</taxon>
    </lineage>
</organism>
<feature type="transmembrane region" description="Helical" evidence="17">
    <location>
        <begin position="186"/>
        <end position="206"/>
    </location>
</feature>
<comment type="subcellular location">
    <subcellularLocation>
        <location evidence="2">Endomembrane system</location>
        <topology evidence="2">Multi-pass membrane protein</topology>
    </subcellularLocation>
</comment>
<evidence type="ECO:0000313" key="19">
    <source>
        <dbReference type="Proteomes" id="UP000678393"/>
    </source>
</evidence>
<evidence type="ECO:0000256" key="5">
    <source>
        <dbReference type="ARBA" id="ARBA00022989"/>
    </source>
</evidence>
<comment type="catalytic activity">
    <reaction evidence="9">
        <text>9-hexadecanoyloxy-octadecanoate + H2O = 9-hydroxy-octadecanoate + hexadecanoate + H(+)</text>
        <dbReference type="Rhea" id="RHEA:52052"/>
        <dbReference type="ChEBI" id="CHEBI:7896"/>
        <dbReference type="ChEBI" id="CHEBI:15377"/>
        <dbReference type="ChEBI" id="CHEBI:15378"/>
        <dbReference type="ChEBI" id="CHEBI:83670"/>
        <dbReference type="ChEBI" id="CHEBI:136286"/>
    </reaction>
    <physiologicalReaction direction="left-to-right" evidence="9">
        <dbReference type="Rhea" id="RHEA:52053"/>
    </physiologicalReaction>
</comment>
<evidence type="ECO:0000256" key="13">
    <source>
        <dbReference type="ARBA" id="ARBA00049221"/>
    </source>
</evidence>
<comment type="catalytic activity">
    <reaction evidence="7">
        <text>12-hexadecanoyloxy-octadecanoate + H2O = 12-hydroxyoctadecanoate + hexadecanoate + H(+)</text>
        <dbReference type="Rhea" id="RHEA:52056"/>
        <dbReference type="ChEBI" id="CHEBI:7896"/>
        <dbReference type="ChEBI" id="CHEBI:15377"/>
        <dbReference type="ChEBI" id="CHEBI:15378"/>
        <dbReference type="ChEBI" id="CHEBI:83677"/>
        <dbReference type="ChEBI" id="CHEBI:84201"/>
    </reaction>
    <physiologicalReaction direction="left-to-right" evidence="7">
        <dbReference type="Rhea" id="RHEA:52057"/>
    </physiologicalReaction>
</comment>
<feature type="transmembrane region" description="Helical" evidence="17">
    <location>
        <begin position="45"/>
        <end position="66"/>
    </location>
</feature>
<dbReference type="InterPro" id="IPR006838">
    <property type="entry name" value="ADTRP_AIG1"/>
</dbReference>
<dbReference type="GO" id="GO:0016020">
    <property type="term" value="C:membrane"/>
    <property type="evidence" value="ECO:0007669"/>
    <property type="project" value="InterPro"/>
</dbReference>
<evidence type="ECO:0000256" key="6">
    <source>
        <dbReference type="ARBA" id="ARBA00023136"/>
    </source>
</evidence>
<comment type="caution">
    <text evidence="18">The sequence shown here is derived from an EMBL/GenBank/DDBJ whole genome shotgun (WGS) entry which is preliminary data.</text>
</comment>
<dbReference type="Proteomes" id="UP000678393">
    <property type="component" value="Unassembled WGS sequence"/>
</dbReference>
<protein>
    <submittedName>
        <fullName evidence="18">Uncharacterized protein</fullName>
    </submittedName>
</protein>
<feature type="transmembrane region" description="Helical" evidence="17">
    <location>
        <begin position="155"/>
        <end position="174"/>
    </location>
</feature>
<dbReference type="PANTHER" id="PTHR10989:SF16">
    <property type="entry name" value="AT02829P-RELATED"/>
    <property type="match status" value="1"/>
</dbReference>
<feature type="non-terminal residue" evidence="18">
    <location>
        <position position="211"/>
    </location>
</feature>
<keyword evidence="19" id="KW-1185">Reference proteome</keyword>
<accession>A0A8S3ZR14</accession>
<gene>
    <name evidence="18" type="ORF">CUNI_LOCUS15370</name>
</gene>
<comment type="catalytic activity">
    <reaction evidence="16">
        <text>12-(9Z-hexadecenoyloxy)-octadecanoate + H2O = 12-hydroxyoctadecanoate + (9Z)-hexadecenoate + H(+)</text>
        <dbReference type="Rhea" id="RHEA:52072"/>
        <dbReference type="ChEBI" id="CHEBI:15377"/>
        <dbReference type="ChEBI" id="CHEBI:15378"/>
        <dbReference type="ChEBI" id="CHEBI:32372"/>
        <dbReference type="ChEBI" id="CHEBI:84201"/>
        <dbReference type="ChEBI" id="CHEBI:136312"/>
    </reaction>
    <physiologicalReaction direction="left-to-right" evidence="16">
        <dbReference type="Rhea" id="RHEA:52073"/>
    </physiologicalReaction>
</comment>
<reference evidence="18" key="1">
    <citation type="submission" date="2021-04" db="EMBL/GenBank/DDBJ databases">
        <authorList>
            <consortium name="Molecular Ecology Group"/>
        </authorList>
    </citation>
    <scope>NUCLEOTIDE SEQUENCE</scope>
</reference>
<dbReference type="GO" id="GO:0012505">
    <property type="term" value="C:endomembrane system"/>
    <property type="evidence" value="ECO:0007669"/>
    <property type="project" value="UniProtKB-SubCell"/>
</dbReference>
<evidence type="ECO:0000256" key="8">
    <source>
        <dbReference type="ARBA" id="ARBA00047427"/>
    </source>
</evidence>
<dbReference type="Pfam" id="PF04750">
    <property type="entry name" value="Far-17a_AIG1"/>
    <property type="match status" value="1"/>
</dbReference>